<evidence type="ECO:0000259" key="3">
    <source>
        <dbReference type="Pfam" id="PF12850"/>
    </source>
</evidence>
<dbReference type="InterPro" id="IPR024654">
    <property type="entry name" value="Calcineurin-like_PHP_lpxH"/>
</dbReference>
<evidence type="ECO:0000256" key="2">
    <source>
        <dbReference type="RuleBase" id="RU362039"/>
    </source>
</evidence>
<dbReference type="RefSeq" id="WP_066604677.1">
    <property type="nucleotide sequence ID" value="NZ_CP014230.1"/>
</dbReference>
<gene>
    <name evidence="4" type="ORF">AXF15_05985</name>
</gene>
<dbReference type="NCBIfam" id="TIGR00040">
    <property type="entry name" value="yfcE"/>
    <property type="match status" value="1"/>
</dbReference>
<comment type="cofactor">
    <cofactor evidence="2">
        <name>a divalent metal cation</name>
        <dbReference type="ChEBI" id="CHEBI:60240"/>
    </cofactor>
</comment>
<dbReference type="InterPro" id="IPR000979">
    <property type="entry name" value="Phosphodiesterase_MJ0936/Vps29"/>
</dbReference>
<name>A0A0X8JQ42_9BACT</name>
<evidence type="ECO:0000256" key="1">
    <source>
        <dbReference type="ARBA" id="ARBA00008950"/>
    </source>
</evidence>
<dbReference type="InterPro" id="IPR029052">
    <property type="entry name" value="Metallo-depent_PP-like"/>
</dbReference>
<dbReference type="AlphaFoldDB" id="A0A0X8JQ42"/>
<dbReference type="EC" id="3.1.4.-" evidence="2"/>
<sequence>MIIAVLSDTHLERPSPRLATAFDRYCAGADMLLHCGDCVGEETWAFLNAHHCFHAVLGNCDSFSLRGSLPALREVEAEGFRIGMAHGWGPRSLVAETVTAEFRNADLICYGHTHIRDWGFRGGVWMLNPGSFSLPRDGMAGLALLTLKKDLPPAVEWINVDPEESHRCLCV</sequence>
<evidence type="ECO:0000313" key="5">
    <source>
        <dbReference type="Proteomes" id="UP000063964"/>
    </source>
</evidence>
<dbReference type="SUPFAM" id="SSF56300">
    <property type="entry name" value="Metallo-dependent phosphatases"/>
    <property type="match status" value="1"/>
</dbReference>
<keyword evidence="5" id="KW-1185">Reference proteome</keyword>
<accession>A0A0X8JQ42</accession>
<dbReference type="Gene3D" id="3.60.21.10">
    <property type="match status" value="1"/>
</dbReference>
<dbReference type="STRING" id="888061.AXF15_05985"/>
<dbReference type="KEGG" id="doa:AXF15_05985"/>
<dbReference type="GO" id="GO:0016787">
    <property type="term" value="F:hydrolase activity"/>
    <property type="evidence" value="ECO:0007669"/>
    <property type="project" value="UniProtKB-UniRule"/>
</dbReference>
<dbReference type="OrthoDB" id="9785951at2"/>
<reference evidence="5" key="1">
    <citation type="submission" date="2016-02" db="EMBL/GenBank/DDBJ databases">
        <authorList>
            <person name="Holder M.E."/>
            <person name="Ajami N.J."/>
            <person name="Petrosino J.F."/>
        </authorList>
    </citation>
    <scope>NUCLEOTIDE SEQUENCE [LARGE SCALE GENOMIC DNA]</scope>
    <source>
        <strain evidence="5">DSM 12838</strain>
    </source>
</reference>
<evidence type="ECO:0000313" key="4">
    <source>
        <dbReference type="EMBL" id="AMD92697.1"/>
    </source>
</evidence>
<dbReference type="GO" id="GO:0046872">
    <property type="term" value="F:metal ion binding"/>
    <property type="evidence" value="ECO:0007669"/>
    <property type="project" value="UniProtKB-KW"/>
</dbReference>
<proteinExistence type="inferred from homology"/>
<protein>
    <recommendedName>
        <fullName evidence="2">Phosphoesterase</fullName>
        <ecNumber evidence="2">3.1.4.-</ecNumber>
    </recommendedName>
</protein>
<organism evidence="4 5">
    <name type="scientific">Desulfomicrobium orale DSM 12838</name>
    <dbReference type="NCBI Taxonomy" id="888061"/>
    <lineage>
        <taxon>Bacteria</taxon>
        <taxon>Pseudomonadati</taxon>
        <taxon>Thermodesulfobacteriota</taxon>
        <taxon>Desulfovibrionia</taxon>
        <taxon>Desulfovibrionales</taxon>
        <taxon>Desulfomicrobiaceae</taxon>
        <taxon>Desulfomicrobium</taxon>
    </lineage>
</organism>
<dbReference type="PANTHER" id="PTHR11124">
    <property type="entry name" value="VACUOLAR SORTING PROTEIN VPS29"/>
    <property type="match status" value="1"/>
</dbReference>
<dbReference type="Pfam" id="PF12850">
    <property type="entry name" value="Metallophos_2"/>
    <property type="match status" value="1"/>
</dbReference>
<comment type="similarity">
    <text evidence="1 2">Belongs to the metallophosphoesterase superfamily. YfcE family.</text>
</comment>
<dbReference type="EMBL" id="CP014230">
    <property type="protein sequence ID" value="AMD92697.1"/>
    <property type="molecule type" value="Genomic_DNA"/>
</dbReference>
<dbReference type="Proteomes" id="UP000063964">
    <property type="component" value="Chromosome"/>
</dbReference>
<keyword evidence="2" id="KW-0479">Metal-binding</keyword>
<feature type="domain" description="Calcineurin-like phosphoesterase" evidence="3">
    <location>
        <begin position="1"/>
        <end position="149"/>
    </location>
</feature>